<name>A0ABD5SCF8_9EURY</name>
<organism evidence="2 3">
    <name type="scientific">Halorubrum tibetense</name>
    <dbReference type="NCBI Taxonomy" id="175631"/>
    <lineage>
        <taxon>Archaea</taxon>
        <taxon>Methanobacteriati</taxon>
        <taxon>Methanobacteriota</taxon>
        <taxon>Stenosarchaea group</taxon>
        <taxon>Halobacteria</taxon>
        <taxon>Halobacteriales</taxon>
        <taxon>Haloferacaceae</taxon>
        <taxon>Halorubrum</taxon>
    </lineage>
</organism>
<sequence length="68" mass="7549">WRRHRGLAVADLAPSQFRRATGAVIMSTVFLALLPVPGPELSRTIAWLVSVPVLAHFLWDWLSVSGRV</sequence>
<dbReference type="AlphaFoldDB" id="A0ABD5SCF8"/>
<keyword evidence="1" id="KW-0472">Membrane</keyword>
<reference evidence="2 3" key="1">
    <citation type="journal article" date="2019" name="Int. J. Syst. Evol. Microbiol.">
        <title>The Global Catalogue of Microorganisms (GCM) 10K type strain sequencing project: providing services to taxonomists for standard genome sequencing and annotation.</title>
        <authorList>
            <consortium name="The Broad Institute Genomics Platform"/>
            <consortium name="The Broad Institute Genome Sequencing Center for Infectious Disease"/>
            <person name="Wu L."/>
            <person name="Ma J."/>
        </authorList>
    </citation>
    <scope>NUCLEOTIDE SEQUENCE [LARGE SCALE GENOMIC DNA]</scope>
    <source>
        <strain evidence="2 3">CGMCC 1.3239</strain>
    </source>
</reference>
<evidence type="ECO:0000313" key="3">
    <source>
        <dbReference type="Proteomes" id="UP001596442"/>
    </source>
</evidence>
<evidence type="ECO:0000256" key="1">
    <source>
        <dbReference type="SAM" id="Phobius"/>
    </source>
</evidence>
<feature type="transmembrane region" description="Helical" evidence="1">
    <location>
        <begin position="44"/>
        <end position="62"/>
    </location>
</feature>
<feature type="transmembrane region" description="Helical" evidence="1">
    <location>
        <begin position="20"/>
        <end position="38"/>
    </location>
</feature>
<keyword evidence="3" id="KW-1185">Reference proteome</keyword>
<keyword evidence="1" id="KW-0812">Transmembrane</keyword>
<keyword evidence="1" id="KW-1133">Transmembrane helix</keyword>
<feature type="non-terminal residue" evidence="2">
    <location>
        <position position="1"/>
    </location>
</feature>
<gene>
    <name evidence="2" type="ORF">ACFQEU_10580</name>
</gene>
<evidence type="ECO:0000313" key="2">
    <source>
        <dbReference type="EMBL" id="MFC6753906.1"/>
    </source>
</evidence>
<protein>
    <submittedName>
        <fullName evidence="2">CDP-alcohol phosphatidyltransferase family protein</fullName>
    </submittedName>
</protein>
<dbReference type="Proteomes" id="UP001596442">
    <property type="component" value="Unassembled WGS sequence"/>
</dbReference>
<accession>A0ABD5SCF8</accession>
<dbReference type="EMBL" id="JBHSWW010000161">
    <property type="protein sequence ID" value="MFC6753906.1"/>
    <property type="molecule type" value="Genomic_DNA"/>
</dbReference>
<proteinExistence type="predicted"/>
<comment type="caution">
    <text evidence="2">The sequence shown here is derived from an EMBL/GenBank/DDBJ whole genome shotgun (WGS) entry which is preliminary data.</text>
</comment>